<dbReference type="KEGG" id="pnd:Pla175_00090"/>
<accession>A0A518D5C2</accession>
<dbReference type="AlphaFoldDB" id="A0A518D5C2"/>
<protein>
    <submittedName>
        <fullName evidence="3">Uncharacterized protein</fullName>
    </submittedName>
</protein>
<dbReference type="OrthoDB" id="292580at2"/>
<keyword evidence="2" id="KW-0732">Signal</keyword>
<dbReference type="RefSeq" id="WP_145280083.1">
    <property type="nucleotide sequence ID" value="NZ_CP036291.1"/>
</dbReference>
<feature type="region of interest" description="Disordered" evidence="1">
    <location>
        <begin position="18"/>
        <end position="49"/>
    </location>
</feature>
<name>A0A518D5C2_9BACT</name>
<keyword evidence="4" id="KW-1185">Reference proteome</keyword>
<evidence type="ECO:0000313" key="3">
    <source>
        <dbReference type="EMBL" id="QDU86659.1"/>
    </source>
</evidence>
<feature type="chain" id="PRO_5021836994" evidence="2">
    <location>
        <begin position="20"/>
        <end position="223"/>
    </location>
</feature>
<organism evidence="3 4">
    <name type="scientific">Pirellulimonas nuda</name>
    <dbReference type="NCBI Taxonomy" id="2528009"/>
    <lineage>
        <taxon>Bacteria</taxon>
        <taxon>Pseudomonadati</taxon>
        <taxon>Planctomycetota</taxon>
        <taxon>Planctomycetia</taxon>
        <taxon>Pirellulales</taxon>
        <taxon>Lacipirellulaceae</taxon>
        <taxon>Pirellulimonas</taxon>
    </lineage>
</organism>
<dbReference type="EMBL" id="CP036291">
    <property type="protein sequence ID" value="QDU86659.1"/>
    <property type="molecule type" value="Genomic_DNA"/>
</dbReference>
<proteinExistence type="predicted"/>
<evidence type="ECO:0000256" key="2">
    <source>
        <dbReference type="SAM" id="SignalP"/>
    </source>
</evidence>
<feature type="signal peptide" evidence="2">
    <location>
        <begin position="1"/>
        <end position="19"/>
    </location>
</feature>
<reference evidence="3 4" key="1">
    <citation type="submission" date="2019-02" db="EMBL/GenBank/DDBJ databases">
        <title>Deep-cultivation of Planctomycetes and their phenomic and genomic characterization uncovers novel biology.</title>
        <authorList>
            <person name="Wiegand S."/>
            <person name="Jogler M."/>
            <person name="Boedeker C."/>
            <person name="Pinto D."/>
            <person name="Vollmers J."/>
            <person name="Rivas-Marin E."/>
            <person name="Kohn T."/>
            <person name="Peeters S.H."/>
            <person name="Heuer A."/>
            <person name="Rast P."/>
            <person name="Oberbeckmann S."/>
            <person name="Bunk B."/>
            <person name="Jeske O."/>
            <person name="Meyerdierks A."/>
            <person name="Storesund J.E."/>
            <person name="Kallscheuer N."/>
            <person name="Luecker S."/>
            <person name="Lage O.M."/>
            <person name="Pohl T."/>
            <person name="Merkel B.J."/>
            <person name="Hornburger P."/>
            <person name="Mueller R.-W."/>
            <person name="Bruemmer F."/>
            <person name="Labrenz M."/>
            <person name="Spormann A.M."/>
            <person name="Op den Camp H."/>
            <person name="Overmann J."/>
            <person name="Amann R."/>
            <person name="Jetten M.S.M."/>
            <person name="Mascher T."/>
            <person name="Medema M.H."/>
            <person name="Devos D.P."/>
            <person name="Kaster A.-K."/>
            <person name="Ovreas L."/>
            <person name="Rohde M."/>
            <person name="Galperin M.Y."/>
            <person name="Jogler C."/>
        </authorList>
    </citation>
    <scope>NUCLEOTIDE SEQUENCE [LARGE SCALE GENOMIC DNA]</scope>
    <source>
        <strain evidence="3 4">Pla175</strain>
    </source>
</reference>
<gene>
    <name evidence="3" type="ORF">Pla175_00090</name>
</gene>
<sequence length="223" mass="24666" precursor="true">MKTLIWLGLSTLLADPAAAAEPPAAPPAKAEAAPKQAEPAPAHQPAPAARQAELDRLALWNSPEMLRARVWLDRYLRASDRYTPEQGRAYVEHLATLPADDLRLWLARVERMAEAETARQAEQAARQAANLEAHQQWSRARVGAIDRQQQIHQQQLAQSRAAAAAAQQQLTRPAPAAAGGSYKADIALQRQLEQQRLARTWGIIGLLELQELREEVRRLRDGG</sequence>
<evidence type="ECO:0000313" key="4">
    <source>
        <dbReference type="Proteomes" id="UP000317429"/>
    </source>
</evidence>
<evidence type="ECO:0000256" key="1">
    <source>
        <dbReference type="SAM" id="MobiDB-lite"/>
    </source>
</evidence>
<dbReference type="Proteomes" id="UP000317429">
    <property type="component" value="Chromosome"/>
</dbReference>